<protein>
    <submittedName>
        <fullName evidence="1">Uncharacterized protein</fullName>
    </submittedName>
</protein>
<name>A0AAP0N0X8_9ROSI</name>
<sequence length="120" mass="13743">MEIFQIASCSKDFGHESYSFDLHVLCTQAMHMLALVCPSIALFERVKYFDVHVFIDAATSVPTWTLESRARLQNWFLPAEVLQEVMHPSFKKVQMLESDNFITELNQSLSHSVTQSLAEC</sequence>
<evidence type="ECO:0000313" key="1">
    <source>
        <dbReference type="EMBL" id="KAK9223637.1"/>
    </source>
</evidence>
<accession>A0AAP0N0X8</accession>
<reference evidence="1 2" key="1">
    <citation type="submission" date="2024-05" db="EMBL/GenBank/DDBJ databases">
        <title>Haplotype-resolved chromosome-level genome assembly of Huyou (Citrus changshanensis).</title>
        <authorList>
            <person name="Miao C."/>
            <person name="Chen W."/>
            <person name="Wu Y."/>
            <person name="Wang L."/>
            <person name="Zhao S."/>
            <person name="Grierson D."/>
            <person name="Xu C."/>
            <person name="Chen K."/>
        </authorList>
    </citation>
    <scope>NUCLEOTIDE SEQUENCE [LARGE SCALE GENOMIC DNA]</scope>
    <source>
        <strain evidence="1">01-14</strain>
        <tissue evidence="1">Leaf</tissue>
    </source>
</reference>
<gene>
    <name evidence="1" type="ORF">WN944_012083</name>
</gene>
<dbReference type="Proteomes" id="UP001428341">
    <property type="component" value="Unassembled WGS sequence"/>
</dbReference>
<keyword evidence="2" id="KW-1185">Reference proteome</keyword>
<evidence type="ECO:0000313" key="2">
    <source>
        <dbReference type="Proteomes" id="UP001428341"/>
    </source>
</evidence>
<dbReference type="EMBL" id="JBCGBO010000002">
    <property type="protein sequence ID" value="KAK9223637.1"/>
    <property type="molecule type" value="Genomic_DNA"/>
</dbReference>
<comment type="caution">
    <text evidence="1">The sequence shown here is derived from an EMBL/GenBank/DDBJ whole genome shotgun (WGS) entry which is preliminary data.</text>
</comment>
<proteinExistence type="predicted"/>
<dbReference type="AlphaFoldDB" id="A0AAP0N0X8"/>
<organism evidence="1 2">
    <name type="scientific">Citrus x changshan-huyou</name>
    <dbReference type="NCBI Taxonomy" id="2935761"/>
    <lineage>
        <taxon>Eukaryota</taxon>
        <taxon>Viridiplantae</taxon>
        <taxon>Streptophyta</taxon>
        <taxon>Embryophyta</taxon>
        <taxon>Tracheophyta</taxon>
        <taxon>Spermatophyta</taxon>
        <taxon>Magnoliopsida</taxon>
        <taxon>eudicotyledons</taxon>
        <taxon>Gunneridae</taxon>
        <taxon>Pentapetalae</taxon>
        <taxon>rosids</taxon>
        <taxon>malvids</taxon>
        <taxon>Sapindales</taxon>
        <taxon>Rutaceae</taxon>
        <taxon>Aurantioideae</taxon>
        <taxon>Citrus</taxon>
    </lineage>
</organism>